<reference evidence="1" key="1">
    <citation type="submission" date="2023-07" db="EMBL/GenBank/DDBJ databases">
        <title>Black Yeasts Isolated from many extreme environments.</title>
        <authorList>
            <person name="Coleine C."/>
            <person name="Stajich J.E."/>
            <person name="Selbmann L."/>
        </authorList>
    </citation>
    <scope>NUCLEOTIDE SEQUENCE</scope>
    <source>
        <strain evidence="1">CCFEE 5714</strain>
    </source>
</reference>
<organism evidence="1 2">
    <name type="scientific">Vermiconidia calcicola</name>
    <dbReference type="NCBI Taxonomy" id="1690605"/>
    <lineage>
        <taxon>Eukaryota</taxon>
        <taxon>Fungi</taxon>
        <taxon>Dikarya</taxon>
        <taxon>Ascomycota</taxon>
        <taxon>Pezizomycotina</taxon>
        <taxon>Dothideomycetes</taxon>
        <taxon>Dothideomycetidae</taxon>
        <taxon>Mycosphaerellales</taxon>
        <taxon>Extremaceae</taxon>
        <taxon>Vermiconidia</taxon>
    </lineage>
</organism>
<dbReference type="Proteomes" id="UP001281147">
    <property type="component" value="Unassembled WGS sequence"/>
</dbReference>
<gene>
    <name evidence="1" type="ORF">LTR37_003515</name>
</gene>
<protein>
    <submittedName>
        <fullName evidence="1">Uncharacterized protein</fullName>
    </submittedName>
</protein>
<comment type="caution">
    <text evidence="1">The sequence shown here is derived from an EMBL/GenBank/DDBJ whole genome shotgun (WGS) entry which is preliminary data.</text>
</comment>
<accession>A0ACC3NR20</accession>
<dbReference type="EMBL" id="JAUTXU010000020">
    <property type="protein sequence ID" value="KAK3720852.1"/>
    <property type="molecule type" value="Genomic_DNA"/>
</dbReference>
<proteinExistence type="predicted"/>
<evidence type="ECO:0000313" key="1">
    <source>
        <dbReference type="EMBL" id="KAK3720852.1"/>
    </source>
</evidence>
<evidence type="ECO:0000313" key="2">
    <source>
        <dbReference type="Proteomes" id="UP001281147"/>
    </source>
</evidence>
<sequence>MSAVTRVFDVYELTENNYFHLPIYDLVLATALCQQWFQLASRSKKIREHLEYAQLPSFVPYRPGDTSSTDMCNVNVETQWLFRTTVNCGNVITLKVESKSIELFIPGEHELPLAFLDVSRTEVRTTTRQCKESREVSIIRTSKDLLWKYIRTFNGLEFTRASAILRQQLNDDFESSLRRATTPKDGHMESPASSPLDLSIVLEVESDVRVMDDPIAYNKKESLSLSSSRLTRHTTS</sequence>
<name>A0ACC3NR20_9PEZI</name>
<keyword evidence="2" id="KW-1185">Reference proteome</keyword>